<evidence type="ECO:0000256" key="1">
    <source>
        <dbReference type="ARBA" id="ARBA00004123"/>
    </source>
</evidence>
<evidence type="ECO:0000259" key="4">
    <source>
        <dbReference type="Pfam" id="PF03066"/>
    </source>
</evidence>
<sequence>MADDIQRTNWGCELNKNQRTVKWGPIDRNPCWCRCPKNNHLLLEYAMLGDTAVVDELNVVNLKAECETVNRFVNWDIFQLKRGTTVNYINLDFDIKNYCVLQLVCGSGPVFMTGVHVYDKNLFNFFRLDK</sequence>
<dbReference type="GO" id="GO:0005654">
    <property type="term" value="C:nucleoplasm"/>
    <property type="evidence" value="ECO:0007669"/>
    <property type="project" value="TreeGrafter"/>
</dbReference>
<proteinExistence type="inferred from homology"/>
<dbReference type="GO" id="GO:0005737">
    <property type="term" value="C:cytoplasm"/>
    <property type="evidence" value="ECO:0007669"/>
    <property type="project" value="TreeGrafter"/>
</dbReference>
<reference evidence="6" key="1">
    <citation type="submission" date="2011-05" db="EMBL/GenBank/DDBJ databases">
        <authorList>
            <person name="Richards S.R."/>
            <person name="Qu J."/>
            <person name="Jiang H."/>
            <person name="Jhangiani S.N."/>
            <person name="Agravi P."/>
            <person name="Goodspeed R."/>
            <person name="Gross S."/>
            <person name="Mandapat C."/>
            <person name="Jackson L."/>
            <person name="Mathew T."/>
            <person name="Pu L."/>
            <person name="Thornton R."/>
            <person name="Saada N."/>
            <person name="Wilczek-Boney K.B."/>
            <person name="Lee S."/>
            <person name="Kovar C."/>
            <person name="Wu Y."/>
            <person name="Scherer S.E."/>
            <person name="Worley K.C."/>
            <person name="Muzny D.M."/>
            <person name="Gibbs R."/>
        </authorList>
    </citation>
    <scope>NUCLEOTIDE SEQUENCE</scope>
    <source>
        <strain evidence="6">Brora</strain>
    </source>
</reference>
<evidence type="ECO:0000256" key="2">
    <source>
        <dbReference type="ARBA" id="ARBA00010744"/>
    </source>
</evidence>
<dbReference type="PANTHER" id="PTHR22747:SF18">
    <property type="entry name" value="GEO09167P1-RELATED"/>
    <property type="match status" value="1"/>
</dbReference>
<dbReference type="AlphaFoldDB" id="T1IKG4"/>
<accession>T1IKG4</accession>
<dbReference type="HOGENOM" id="CLU_1940745_0_0_1"/>
<dbReference type="GO" id="GO:0005730">
    <property type="term" value="C:nucleolus"/>
    <property type="evidence" value="ECO:0007669"/>
    <property type="project" value="TreeGrafter"/>
</dbReference>
<organism evidence="5 6">
    <name type="scientific">Strigamia maritima</name>
    <name type="common">European centipede</name>
    <name type="synonym">Geophilus maritimus</name>
    <dbReference type="NCBI Taxonomy" id="126957"/>
    <lineage>
        <taxon>Eukaryota</taxon>
        <taxon>Metazoa</taxon>
        <taxon>Ecdysozoa</taxon>
        <taxon>Arthropoda</taxon>
        <taxon>Myriapoda</taxon>
        <taxon>Chilopoda</taxon>
        <taxon>Pleurostigmophora</taxon>
        <taxon>Geophilomorpha</taxon>
        <taxon>Linotaeniidae</taxon>
        <taxon>Strigamia</taxon>
    </lineage>
</organism>
<dbReference type="GO" id="GO:0006338">
    <property type="term" value="P:chromatin remodeling"/>
    <property type="evidence" value="ECO:0007669"/>
    <property type="project" value="TreeGrafter"/>
</dbReference>
<dbReference type="PhylomeDB" id="T1IKG4"/>
<comment type="subcellular location">
    <subcellularLocation>
        <location evidence="1">Nucleus</location>
    </subcellularLocation>
</comment>
<dbReference type="InterPro" id="IPR024057">
    <property type="entry name" value="Nucleoplasmin_core_dom"/>
</dbReference>
<keyword evidence="3" id="KW-0539">Nucleus</keyword>
<dbReference type="EnsemblMetazoa" id="SMAR001413-RA">
    <property type="protein sequence ID" value="SMAR001413-PA"/>
    <property type="gene ID" value="SMAR001413"/>
</dbReference>
<dbReference type="InterPro" id="IPR036824">
    <property type="entry name" value="Nucleoplasmin_core_dom_sf"/>
</dbReference>
<evidence type="ECO:0000313" key="6">
    <source>
        <dbReference type="Proteomes" id="UP000014500"/>
    </source>
</evidence>
<dbReference type="InterPro" id="IPR004301">
    <property type="entry name" value="Nucleoplasmin"/>
</dbReference>
<protein>
    <recommendedName>
        <fullName evidence="4">Nucleoplasmin core domain-containing protein</fullName>
    </recommendedName>
</protein>
<dbReference type="SUPFAM" id="SSF69203">
    <property type="entry name" value="Nucleoplasmin-like core domain"/>
    <property type="match status" value="1"/>
</dbReference>
<reference evidence="5" key="2">
    <citation type="submission" date="2015-02" db="UniProtKB">
        <authorList>
            <consortium name="EnsemblMetazoa"/>
        </authorList>
    </citation>
    <scope>IDENTIFICATION</scope>
</reference>
<dbReference type="Gene3D" id="2.60.120.340">
    <property type="entry name" value="Nucleoplasmin core domain"/>
    <property type="match status" value="1"/>
</dbReference>
<dbReference type="EMBL" id="AFFK01015355">
    <property type="status" value="NOT_ANNOTATED_CDS"/>
    <property type="molecule type" value="Genomic_DNA"/>
</dbReference>
<dbReference type="Pfam" id="PF03066">
    <property type="entry name" value="Nucleoplasmin"/>
    <property type="match status" value="1"/>
</dbReference>
<feature type="domain" description="Nucleoplasmin core" evidence="4">
    <location>
        <begin position="10"/>
        <end position="118"/>
    </location>
</feature>
<dbReference type="GO" id="GO:0003682">
    <property type="term" value="F:chromatin binding"/>
    <property type="evidence" value="ECO:0007669"/>
    <property type="project" value="TreeGrafter"/>
</dbReference>
<evidence type="ECO:0000256" key="3">
    <source>
        <dbReference type="ARBA" id="ARBA00023242"/>
    </source>
</evidence>
<dbReference type="Proteomes" id="UP000014500">
    <property type="component" value="Unassembled WGS sequence"/>
</dbReference>
<comment type="similarity">
    <text evidence="2">Belongs to the nucleoplasmin family.</text>
</comment>
<evidence type="ECO:0000313" key="5">
    <source>
        <dbReference type="EnsemblMetazoa" id="SMAR001413-PA"/>
    </source>
</evidence>
<dbReference type="PANTHER" id="PTHR22747">
    <property type="entry name" value="NUCLEOPLASMIN"/>
    <property type="match status" value="1"/>
</dbReference>
<name>T1IKG4_STRMM</name>
<dbReference type="GO" id="GO:0003723">
    <property type="term" value="F:RNA binding"/>
    <property type="evidence" value="ECO:0007669"/>
    <property type="project" value="TreeGrafter"/>
</dbReference>
<keyword evidence="6" id="KW-1185">Reference proteome</keyword>
<dbReference type="GO" id="GO:0042393">
    <property type="term" value="F:histone binding"/>
    <property type="evidence" value="ECO:0007669"/>
    <property type="project" value="TreeGrafter"/>
</dbReference>